<accession>A0A135SY20</accession>
<keyword evidence="2" id="KW-1185">Reference proteome</keyword>
<gene>
    <name evidence="1" type="ORF">CSIM01_08527</name>
</gene>
<dbReference type="EMBL" id="JFBX01000361">
    <property type="protein sequence ID" value="KXH40799.1"/>
    <property type="molecule type" value="Genomic_DNA"/>
</dbReference>
<dbReference type="Proteomes" id="UP000070328">
    <property type="component" value="Unassembled WGS sequence"/>
</dbReference>
<evidence type="ECO:0000313" key="2">
    <source>
        <dbReference type="Proteomes" id="UP000070328"/>
    </source>
</evidence>
<proteinExistence type="predicted"/>
<dbReference type="OrthoDB" id="4840120at2759"/>
<dbReference type="AlphaFoldDB" id="A0A135SY20"/>
<organism evidence="1 2">
    <name type="scientific">Colletotrichum simmondsii</name>
    <dbReference type="NCBI Taxonomy" id="703756"/>
    <lineage>
        <taxon>Eukaryota</taxon>
        <taxon>Fungi</taxon>
        <taxon>Dikarya</taxon>
        <taxon>Ascomycota</taxon>
        <taxon>Pezizomycotina</taxon>
        <taxon>Sordariomycetes</taxon>
        <taxon>Hypocreomycetidae</taxon>
        <taxon>Glomerellales</taxon>
        <taxon>Glomerellaceae</taxon>
        <taxon>Colletotrichum</taxon>
        <taxon>Colletotrichum acutatum species complex</taxon>
    </lineage>
</organism>
<sequence>MATPGSLYPPPTTPTSDFAYVITNCAKAKVKWEVEKCFIWHGDWASCVPDEEDEEIIGDLQSEDGHGHLPLKFPGPLPDHFGASVVCYSRQNPDGFKYEVINSAVNDPKQSIAFAIRLVVGNHPQALPMTGNELCIFLQMTGFFNPTYRYQAVEKYLASNEGYVADRSKHIFCNNAAVSEDDEEIRIVKFVVGRADPLIDSMSFFLPLWLEAHRFHDVLRRNLDIERKKARFRKEFAFETERIARTSAYLMQVKKRALQ</sequence>
<comment type="caution">
    <text evidence="1">The sequence shown here is derived from an EMBL/GenBank/DDBJ whole genome shotgun (WGS) entry which is preliminary data.</text>
</comment>
<protein>
    <submittedName>
        <fullName evidence="1">Uncharacterized protein</fullName>
    </submittedName>
</protein>
<reference evidence="1 2" key="1">
    <citation type="submission" date="2014-02" db="EMBL/GenBank/DDBJ databases">
        <title>The genome sequence of Colletotrichum simmondsii CBS122122.</title>
        <authorList>
            <person name="Baroncelli R."/>
            <person name="Thon M.R."/>
        </authorList>
    </citation>
    <scope>NUCLEOTIDE SEQUENCE [LARGE SCALE GENOMIC DNA]</scope>
    <source>
        <strain evidence="1 2">CBS122122</strain>
    </source>
</reference>
<name>A0A135SY20_9PEZI</name>
<evidence type="ECO:0000313" key="1">
    <source>
        <dbReference type="EMBL" id="KXH40799.1"/>
    </source>
</evidence>